<evidence type="ECO:0000313" key="1">
    <source>
        <dbReference type="EMBL" id="CCA87877.1"/>
    </source>
</evidence>
<proteinExistence type="predicted"/>
<reference evidence="1" key="2">
    <citation type="submission" date="2011-04" db="EMBL/GenBank/DDBJ databases">
        <authorList>
            <person name="Genoscope - CEA"/>
        </authorList>
    </citation>
    <scope>NUCLEOTIDE SEQUENCE</scope>
    <source>
        <strain evidence="1">R24</strain>
    </source>
</reference>
<gene>
    <name evidence="1" type="ORF">RALSY_mp10402</name>
</gene>
<dbReference type="AlphaFoldDB" id="G3AAE8"/>
<organism evidence="1">
    <name type="scientific">Ralstonia syzygii R24</name>
    <dbReference type="NCBI Taxonomy" id="907261"/>
    <lineage>
        <taxon>Bacteria</taxon>
        <taxon>Pseudomonadati</taxon>
        <taxon>Pseudomonadota</taxon>
        <taxon>Betaproteobacteria</taxon>
        <taxon>Burkholderiales</taxon>
        <taxon>Burkholderiaceae</taxon>
        <taxon>Ralstonia</taxon>
        <taxon>Ralstonia solanacearum species complex</taxon>
    </lineage>
</organism>
<sequence>MTVASLHMRHAMTPSNAAIEAAVSQSPAPMRERYASLAVTRAVRVDAARMAARSGCRPWTADCRCVGNRRPTQTLTRMRSAAIITRRPPGPGSGRTHRAG</sequence>
<name>G3AAE8_9RALS</name>
<protein>
    <submittedName>
        <fullName evidence="1">Uncharacterized protein</fullName>
    </submittedName>
</protein>
<reference evidence="1" key="1">
    <citation type="journal article" date="2011" name="PLoS ONE">
        <title>Ralstonia syzygii, the Blood Disease Bacterium and some Asian R. solanacearum strains form a single genomic species despite divergent lifestyles.</title>
        <authorList>
            <person name="Remenant B."/>
            <person name="de Cambiaire J.C."/>
            <person name="Cellier G."/>
            <person name="Jacobs J.M."/>
            <person name="Mangenot S."/>
            <person name="Barbe V."/>
            <person name="Lajus A."/>
            <person name="Vallenet D."/>
            <person name="Medigue C."/>
            <person name="Fegan M."/>
            <person name="Allen C."/>
            <person name="Prior P."/>
        </authorList>
    </citation>
    <scope>NUCLEOTIDE SEQUENCE</scope>
    <source>
        <strain evidence="1">R24</strain>
    </source>
</reference>
<accession>G3AAE8</accession>
<dbReference type="EMBL" id="FR854090">
    <property type="protein sequence ID" value="CCA87877.1"/>
    <property type="molecule type" value="Genomic_DNA"/>
</dbReference>